<comment type="caution">
    <text evidence="1">The sequence shown here is derived from an EMBL/GenBank/DDBJ whole genome shotgun (WGS) entry which is preliminary data.</text>
</comment>
<dbReference type="AlphaFoldDB" id="A0A9P6R236"/>
<dbReference type="EMBL" id="JAAAIN010000966">
    <property type="protein sequence ID" value="KAG0308895.1"/>
    <property type="molecule type" value="Genomic_DNA"/>
</dbReference>
<dbReference type="OrthoDB" id="2316802at2759"/>
<proteinExistence type="predicted"/>
<dbReference type="Proteomes" id="UP000823405">
    <property type="component" value="Unassembled WGS sequence"/>
</dbReference>
<sequence length="99" mass="11469">MGHAEEQKPEYQTVRLKEGEFHPGLRKVRWTEFRVPIFADNAIAGRKVVLWEDILSFVPKAKQLLLAEDDLAFCLGMNREQLKPIRFEARPDHIIDVVG</sequence>
<organism evidence="1 2">
    <name type="scientific">Linnemannia gamsii</name>
    <dbReference type="NCBI Taxonomy" id="64522"/>
    <lineage>
        <taxon>Eukaryota</taxon>
        <taxon>Fungi</taxon>
        <taxon>Fungi incertae sedis</taxon>
        <taxon>Mucoromycota</taxon>
        <taxon>Mortierellomycotina</taxon>
        <taxon>Mortierellomycetes</taxon>
        <taxon>Mortierellales</taxon>
        <taxon>Mortierellaceae</taxon>
        <taxon>Linnemannia</taxon>
    </lineage>
</organism>
<evidence type="ECO:0000313" key="2">
    <source>
        <dbReference type="Proteomes" id="UP000823405"/>
    </source>
</evidence>
<keyword evidence="2" id="KW-1185">Reference proteome</keyword>
<reference evidence="1" key="1">
    <citation type="journal article" date="2020" name="Fungal Divers.">
        <title>Resolving the Mortierellaceae phylogeny through synthesis of multi-gene phylogenetics and phylogenomics.</title>
        <authorList>
            <person name="Vandepol N."/>
            <person name="Liber J."/>
            <person name="Desiro A."/>
            <person name="Na H."/>
            <person name="Kennedy M."/>
            <person name="Barry K."/>
            <person name="Grigoriev I.V."/>
            <person name="Miller A.N."/>
            <person name="O'Donnell K."/>
            <person name="Stajich J.E."/>
            <person name="Bonito G."/>
        </authorList>
    </citation>
    <scope>NUCLEOTIDE SEQUENCE</scope>
    <source>
        <strain evidence="1">NVP60</strain>
    </source>
</reference>
<gene>
    <name evidence="1" type="ORF">BGZ97_013223</name>
</gene>
<evidence type="ECO:0000313" key="1">
    <source>
        <dbReference type="EMBL" id="KAG0308895.1"/>
    </source>
</evidence>
<protein>
    <submittedName>
        <fullName evidence="1">Uncharacterized protein</fullName>
    </submittedName>
</protein>
<accession>A0A9P6R236</accession>
<name>A0A9P6R236_9FUNG</name>